<evidence type="ECO:0000313" key="1">
    <source>
        <dbReference type="EMBL" id="CCH66420.1"/>
    </source>
</evidence>
<gene>
    <name evidence="1" type="ORF">RINTHH_2650</name>
</gene>
<sequence>MPELLWGVKVYEIRQLNLFYCRLANTLIEVQITDIFSLETML</sequence>
<dbReference type="AlphaFoldDB" id="M1X292"/>
<evidence type="ECO:0000313" key="2">
    <source>
        <dbReference type="Proteomes" id="UP000053051"/>
    </source>
</evidence>
<proteinExistence type="predicted"/>
<dbReference type="Proteomes" id="UP000053051">
    <property type="component" value="Unassembled WGS sequence"/>
</dbReference>
<keyword evidence="2" id="KW-1185">Reference proteome</keyword>
<reference evidence="1 2" key="1">
    <citation type="submission" date="2012-05" db="EMBL/GenBank/DDBJ databases">
        <authorList>
            <person name="Hilton J."/>
        </authorList>
    </citation>
    <scope>NUCLEOTIDE SEQUENCE [LARGE SCALE GENOMIC DNA]</scope>
    <source>
        <strain evidence="1 2">HH01</strain>
    </source>
</reference>
<comment type="caution">
    <text evidence="1">The sequence shown here is derived from an EMBL/GenBank/DDBJ whole genome shotgun (WGS) entry which is preliminary data.</text>
</comment>
<organism evidence="1 2">
    <name type="scientific">Richelia intracellularis HH01</name>
    <dbReference type="NCBI Taxonomy" id="1165094"/>
    <lineage>
        <taxon>Bacteria</taxon>
        <taxon>Bacillati</taxon>
        <taxon>Cyanobacteriota</taxon>
        <taxon>Cyanophyceae</taxon>
        <taxon>Nostocales</taxon>
        <taxon>Nostocaceae</taxon>
        <taxon>Richelia</taxon>
    </lineage>
</organism>
<name>M1X292_9NOST</name>
<dbReference type="EMBL" id="CAIY01000012">
    <property type="protein sequence ID" value="CCH66420.1"/>
    <property type="molecule type" value="Genomic_DNA"/>
</dbReference>
<accession>M1X292</accession>
<protein>
    <submittedName>
        <fullName evidence="1">Uncharacterized protein</fullName>
    </submittedName>
</protein>
<reference evidence="2" key="2">
    <citation type="submission" date="2016-01" db="EMBL/GenBank/DDBJ databases">
        <title>Diatom-associated endosymboitic cyanobacterium lacks core nitrogen metabolism enzymes.</title>
        <authorList>
            <person name="Hilton J.A."/>
            <person name="Foster R.A."/>
            <person name="Tripp H.J."/>
            <person name="Carter B.J."/>
            <person name="Zehr J.P."/>
            <person name="Villareal T.A."/>
        </authorList>
    </citation>
    <scope>NUCLEOTIDE SEQUENCE [LARGE SCALE GENOMIC DNA]</scope>
    <source>
        <strain evidence="2">HH01</strain>
    </source>
</reference>